<dbReference type="PRINTS" id="PR00081">
    <property type="entry name" value="GDHRDH"/>
</dbReference>
<dbReference type="Gene3D" id="3.40.50.720">
    <property type="entry name" value="NAD(P)-binding Rossmann-like Domain"/>
    <property type="match status" value="1"/>
</dbReference>
<dbReference type="Pfam" id="PF00106">
    <property type="entry name" value="adh_short"/>
    <property type="match status" value="1"/>
</dbReference>
<dbReference type="InterPro" id="IPR002347">
    <property type="entry name" value="SDR_fam"/>
</dbReference>
<accession>A0A7C5R4P8</accession>
<organism evidence="3">
    <name type="scientific">Hellea balneolensis</name>
    <dbReference type="NCBI Taxonomy" id="287478"/>
    <lineage>
        <taxon>Bacteria</taxon>
        <taxon>Pseudomonadati</taxon>
        <taxon>Pseudomonadota</taxon>
        <taxon>Alphaproteobacteria</taxon>
        <taxon>Maricaulales</taxon>
        <taxon>Robiginitomaculaceae</taxon>
        <taxon>Hellea</taxon>
    </lineage>
</organism>
<dbReference type="InterPro" id="IPR036291">
    <property type="entry name" value="NAD(P)-bd_dom_sf"/>
</dbReference>
<dbReference type="GO" id="GO:0016491">
    <property type="term" value="F:oxidoreductase activity"/>
    <property type="evidence" value="ECO:0007669"/>
    <property type="project" value="UniProtKB-KW"/>
</dbReference>
<proteinExistence type="inferred from homology"/>
<dbReference type="PANTHER" id="PTHR43669:SF3">
    <property type="entry name" value="ALCOHOL DEHYDROGENASE, PUTATIVE (AFU_ORTHOLOGUE AFUA_3G03445)-RELATED"/>
    <property type="match status" value="1"/>
</dbReference>
<comment type="similarity">
    <text evidence="1">Belongs to the short-chain dehydrogenases/reductases (SDR) family.</text>
</comment>
<evidence type="ECO:0000313" key="3">
    <source>
        <dbReference type="EMBL" id="HHL43506.1"/>
    </source>
</evidence>
<comment type="caution">
    <text evidence="3">The sequence shown here is derived from an EMBL/GenBank/DDBJ whole genome shotgun (WGS) entry which is preliminary data.</text>
</comment>
<gene>
    <name evidence="3" type="ORF">ENJ42_07810</name>
</gene>
<dbReference type="PANTHER" id="PTHR43669">
    <property type="entry name" value="5-KETO-D-GLUCONATE 5-REDUCTASE"/>
    <property type="match status" value="1"/>
</dbReference>
<sequence length="95" mass="9886">MRNKQIYRGKICVVTGAASGIGRALSLALQDAGAILAISDINQEGLGITAERLGGKTSNSLLVDTLDIADASDIESYAPHVKRALGPADYLFNVA</sequence>
<evidence type="ECO:0000256" key="1">
    <source>
        <dbReference type="ARBA" id="ARBA00006484"/>
    </source>
</evidence>
<reference evidence="3" key="1">
    <citation type="journal article" date="2020" name="mSystems">
        <title>Genome- and Community-Level Interaction Insights into Carbon Utilization and Element Cycling Functions of Hydrothermarchaeota in Hydrothermal Sediment.</title>
        <authorList>
            <person name="Zhou Z."/>
            <person name="Liu Y."/>
            <person name="Xu W."/>
            <person name="Pan J."/>
            <person name="Luo Z.H."/>
            <person name="Li M."/>
        </authorList>
    </citation>
    <scope>NUCLEOTIDE SEQUENCE [LARGE SCALE GENOMIC DNA]</scope>
    <source>
        <strain evidence="3">HyVt-485</strain>
    </source>
</reference>
<dbReference type="EMBL" id="DRMJ01000406">
    <property type="protein sequence ID" value="HHL43506.1"/>
    <property type="molecule type" value="Genomic_DNA"/>
</dbReference>
<evidence type="ECO:0000256" key="2">
    <source>
        <dbReference type="ARBA" id="ARBA00023002"/>
    </source>
</evidence>
<keyword evidence="2" id="KW-0560">Oxidoreductase</keyword>
<name>A0A7C5R4P8_9PROT</name>
<feature type="non-terminal residue" evidence="3">
    <location>
        <position position="95"/>
    </location>
</feature>
<dbReference type="AlphaFoldDB" id="A0A7C5R4P8"/>
<dbReference type="SUPFAM" id="SSF51735">
    <property type="entry name" value="NAD(P)-binding Rossmann-fold domains"/>
    <property type="match status" value="1"/>
</dbReference>
<protein>
    <submittedName>
        <fullName evidence="3">SDR family NAD(P)-dependent oxidoreductase</fullName>
    </submittedName>
</protein>
<dbReference type="Proteomes" id="UP000885830">
    <property type="component" value="Unassembled WGS sequence"/>
</dbReference>